<dbReference type="EMBL" id="VIEB01000021">
    <property type="protein sequence ID" value="TQE12222.1"/>
    <property type="molecule type" value="Genomic_DNA"/>
</dbReference>
<feature type="compositionally biased region" description="Polar residues" evidence="1">
    <location>
        <begin position="1"/>
        <end position="10"/>
    </location>
</feature>
<dbReference type="AlphaFoldDB" id="A0A540NME9"/>
<reference evidence="2 3" key="1">
    <citation type="journal article" date="2019" name="G3 (Bethesda)">
        <title>Sequencing of a Wild Apple (Malus baccata) Genome Unravels the Differences Between Cultivated and Wild Apple Species Regarding Disease Resistance and Cold Tolerance.</title>
        <authorList>
            <person name="Chen X."/>
        </authorList>
    </citation>
    <scope>NUCLEOTIDE SEQUENCE [LARGE SCALE GENOMIC DNA]</scope>
    <source>
        <strain evidence="3">cv. Shandingzi</strain>
        <tissue evidence="2">Leaves</tissue>
    </source>
</reference>
<dbReference type="Proteomes" id="UP000315295">
    <property type="component" value="Unassembled WGS sequence"/>
</dbReference>
<proteinExistence type="predicted"/>
<evidence type="ECO:0000256" key="1">
    <source>
        <dbReference type="SAM" id="MobiDB-lite"/>
    </source>
</evidence>
<comment type="caution">
    <text evidence="2">The sequence shown here is derived from an EMBL/GenBank/DDBJ whole genome shotgun (WGS) entry which is preliminary data.</text>
</comment>
<evidence type="ECO:0000313" key="3">
    <source>
        <dbReference type="Proteomes" id="UP000315295"/>
    </source>
</evidence>
<feature type="compositionally biased region" description="Basic and acidic residues" evidence="1">
    <location>
        <begin position="11"/>
        <end position="20"/>
    </location>
</feature>
<protein>
    <submittedName>
        <fullName evidence="2">Uncharacterized protein</fullName>
    </submittedName>
</protein>
<feature type="region of interest" description="Disordered" evidence="1">
    <location>
        <begin position="1"/>
        <end position="26"/>
    </location>
</feature>
<accession>A0A540NME9</accession>
<organism evidence="2 3">
    <name type="scientific">Malus baccata</name>
    <name type="common">Siberian crab apple</name>
    <name type="synonym">Pyrus baccata</name>
    <dbReference type="NCBI Taxonomy" id="106549"/>
    <lineage>
        <taxon>Eukaryota</taxon>
        <taxon>Viridiplantae</taxon>
        <taxon>Streptophyta</taxon>
        <taxon>Embryophyta</taxon>
        <taxon>Tracheophyta</taxon>
        <taxon>Spermatophyta</taxon>
        <taxon>Magnoliopsida</taxon>
        <taxon>eudicotyledons</taxon>
        <taxon>Gunneridae</taxon>
        <taxon>Pentapetalae</taxon>
        <taxon>rosids</taxon>
        <taxon>fabids</taxon>
        <taxon>Rosales</taxon>
        <taxon>Rosaceae</taxon>
        <taxon>Amygdaloideae</taxon>
        <taxon>Maleae</taxon>
        <taxon>Malus</taxon>
    </lineage>
</organism>
<name>A0A540NME9_MALBA</name>
<keyword evidence="3" id="KW-1185">Reference proteome</keyword>
<evidence type="ECO:0000313" key="2">
    <source>
        <dbReference type="EMBL" id="TQE12222.1"/>
    </source>
</evidence>
<sequence length="131" mass="15328">MDDMSDYNQQKSKENSENKETYPPLSCNDEEFQAILDTMFTNRVIKPPRHSRVPSREDRKDPIYFPYHQHVGHPSITCQTLRRILHAKICDRTLEMPCKKQAIDTDPLLKHRGKNVVIGITCSEDDDVYRP</sequence>
<gene>
    <name evidence="2" type="ORF">C1H46_002147</name>
</gene>